<evidence type="ECO:0000256" key="1">
    <source>
        <dbReference type="ARBA" id="ARBA00021292"/>
    </source>
</evidence>
<dbReference type="RefSeq" id="WP_146316494.1">
    <property type="nucleotide sequence ID" value="NZ_VCQV01000010.1"/>
</dbReference>
<keyword evidence="2" id="KW-0328">Glycosyltransferase</keyword>
<dbReference type="SUPFAM" id="SSF53756">
    <property type="entry name" value="UDP-Glycosyltransferase/glycogen phosphorylase"/>
    <property type="match status" value="1"/>
</dbReference>
<comment type="caution">
    <text evidence="5">The sequence shown here is derived from an EMBL/GenBank/DDBJ whole genome shotgun (WGS) entry which is preliminary data.</text>
</comment>
<evidence type="ECO:0000313" key="6">
    <source>
        <dbReference type="Proteomes" id="UP000320244"/>
    </source>
</evidence>
<dbReference type="Proteomes" id="UP000320244">
    <property type="component" value="Unassembled WGS sequence"/>
</dbReference>
<dbReference type="AlphaFoldDB" id="A0A563E323"/>
<dbReference type="Pfam" id="PF13439">
    <property type="entry name" value="Glyco_transf_4"/>
    <property type="match status" value="1"/>
</dbReference>
<dbReference type="GO" id="GO:0016758">
    <property type="term" value="F:hexosyltransferase activity"/>
    <property type="evidence" value="ECO:0007669"/>
    <property type="project" value="TreeGrafter"/>
</dbReference>
<reference evidence="5 6" key="1">
    <citation type="submission" date="2019-05" db="EMBL/GenBank/DDBJ databases">
        <authorList>
            <person name="Lee S.D."/>
        </authorList>
    </citation>
    <scope>NUCLEOTIDE SEQUENCE [LARGE SCALE GENOMIC DNA]</scope>
    <source>
        <strain evidence="5 6">C5-26</strain>
    </source>
</reference>
<organism evidence="5 6">
    <name type="scientific">Leekyejoonella antrihumi</name>
    <dbReference type="NCBI Taxonomy" id="1660198"/>
    <lineage>
        <taxon>Bacteria</taxon>
        <taxon>Bacillati</taxon>
        <taxon>Actinomycetota</taxon>
        <taxon>Actinomycetes</taxon>
        <taxon>Micrococcales</taxon>
        <taxon>Dermacoccaceae</taxon>
        <taxon>Leekyejoonella</taxon>
    </lineage>
</organism>
<dbReference type="EMBL" id="VCQV01000010">
    <property type="protein sequence ID" value="TWP36653.1"/>
    <property type="molecule type" value="Genomic_DNA"/>
</dbReference>
<dbReference type="InterPro" id="IPR028098">
    <property type="entry name" value="Glyco_trans_4-like_N"/>
</dbReference>
<name>A0A563E323_9MICO</name>
<dbReference type="Gene3D" id="3.40.50.2000">
    <property type="entry name" value="Glycogen Phosphorylase B"/>
    <property type="match status" value="2"/>
</dbReference>
<evidence type="ECO:0000256" key="3">
    <source>
        <dbReference type="ARBA" id="ARBA00022679"/>
    </source>
</evidence>
<accession>A0A563E323</accession>
<dbReference type="OrthoDB" id="5240531at2"/>
<dbReference type="CDD" id="cd03801">
    <property type="entry name" value="GT4_PimA-like"/>
    <property type="match status" value="1"/>
</dbReference>
<keyword evidence="3 5" id="KW-0808">Transferase</keyword>
<dbReference type="Pfam" id="PF13692">
    <property type="entry name" value="Glyco_trans_1_4"/>
    <property type="match status" value="1"/>
</dbReference>
<proteinExistence type="predicted"/>
<dbReference type="GO" id="GO:1901137">
    <property type="term" value="P:carbohydrate derivative biosynthetic process"/>
    <property type="evidence" value="ECO:0007669"/>
    <property type="project" value="UniProtKB-ARBA"/>
</dbReference>
<gene>
    <name evidence="5" type="ORF">FGL98_09360</name>
</gene>
<keyword evidence="6" id="KW-1185">Reference proteome</keyword>
<sequence>MRIGLVSPYSFDVPGGVQLHVRDLAEYLIRQGHYVSVLAPADDDTPLPPYVVGAGKAVPVPYNGSVARLLFGPVTAARVGRWIEHGRFDVVHVHEPVSPSLSMLAMWACEGPLVATFHTSNVRSRVLHAARPLLQAGLEKIGGRIAVSAEARATVRTHLGGDAAVIPNGVYVDTFAQAAPRLRWQGIPQRPTVVFLGRIEEPRKGLPVLLEAMPRLLAARPGLRLLIAGPGDPREVLGPVDPAVAAACEFLGAVSEEDKARLLSSGDIYVAPNTGGESFGIILIEAMSSGAPVLASDLPAFSAVLDEGRTGALFRGGDAEDLANQLLALLNDPARRRHLRQVGDARAREFDWSRVAAQIVSVYETVIAANLPVPATVPAARRSSRRRRGGS</sequence>
<evidence type="ECO:0000259" key="4">
    <source>
        <dbReference type="Pfam" id="PF13439"/>
    </source>
</evidence>
<evidence type="ECO:0000256" key="2">
    <source>
        <dbReference type="ARBA" id="ARBA00022676"/>
    </source>
</evidence>
<evidence type="ECO:0000313" key="5">
    <source>
        <dbReference type="EMBL" id="TWP36653.1"/>
    </source>
</evidence>
<reference evidence="5 6" key="2">
    <citation type="submission" date="2019-08" db="EMBL/GenBank/DDBJ databases">
        <title>Jejuicoccus antrihumi gen. nov., sp. nov., a new member of the family Dermacoccaceae isolated from a cave.</title>
        <authorList>
            <person name="Schumann P."/>
            <person name="Kim I.S."/>
        </authorList>
    </citation>
    <scope>NUCLEOTIDE SEQUENCE [LARGE SCALE GENOMIC DNA]</scope>
    <source>
        <strain evidence="5 6">C5-26</strain>
    </source>
</reference>
<dbReference type="PANTHER" id="PTHR45947">
    <property type="entry name" value="SULFOQUINOVOSYL TRANSFERASE SQD2"/>
    <property type="match status" value="1"/>
</dbReference>
<dbReference type="PANTHER" id="PTHR45947:SF3">
    <property type="entry name" value="SULFOQUINOVOSYL TRANSFERASE SQD2"/>
    <property type="match status" value="1"/>
</dbReference>
<dbReference type="InterPro" id="IPR050194">
    <property type="entry name" value="Glycosyltransferase_grp1"/>
</dbReference>
<feature type="domain" description="Glycosyltransferase subfamily 4-like N-terminal" evidence="4">
    <location>
        <begin position="14"/>
        <end position="172"/>
    </location>
</feature>
<protein>
    <recommendedName>
        <fullName evidence="1">D-inositol 3-phosphate glycosyltransferase</fullName>
    </recommendedName>
</protein>